<dbReference type="GO" id="GO:0000978">
    <property type="term" value="F:RNA polymerase II cis-regulatory region sequence-specific DNA binding"/>
    <property type="evidence" value="ECO:0007669"/>
    <property type="project" value="TreeGrafter"/>
</dbReference>
<protein>
    <submittedName>
        <fullName evidence="4">Uncharacterized protein</fullName>
    </submittedName>
</protein>
<feature type="region of interest" description="Disordered" evidence="1">
    <location>
        <begin position="599"/>
        <end position="643"/>
    </location>
</feature>
<gene>
    <name evidence="4" type="ORF">FOA43_003485</name>
</gene>
<evidence type="ECO:0000313" key="5">
    <source>
        <dbReference type="Proteomes" id="UP000662931"/>
    </source>
</evidence>
<feature type="domain" description="HTH myb-type" evidence="3">
    <location>
        <begin position="175"/>
        <end position="221"/>
    </location>
</feature>
<feature type="domain" description="Myb-like" evidence="2">
    <location>
        <begin position="114"/>
        <end position="164"/>
    </location>
</feature>
<dbReference type="PROSITE" id="PS51294">
    <property type="entry name" value="HTH_MYB"/>
    <property type="match status" value="2"/>
</dbReference>
<dbReference type="InterPro" id="IPR050560">
    <property type="entry name" value="MYB_TF"/>
</dbReference>
<feature type="region of interest" description="Disordered" evidence="1">
    <location>
        <begin position="410"/>
        <end position="435"/>
    </location>
</feature>
<dbReference type="Gene3D" id="1.10.10.60">
    <property type="entry name" value="Homeodomain-like"/>
    <property type="match status" value="3"/>
</dbReference>
<dbReference type="CDD" id="cd00167">
    <property type="entry name" value="SANT"/>
    <property type="match status" value="3"/>
</dbReference>
<dbReference type="PROSITE" id="PS50090">
    <property type="entry name" value="MYB_LIKE"/>
    <property type="match status" value="3"/>
</dbReference>
<feature type="region of interest" description="Disordered" evidence="1">
    <location>
        <begin position="454"/>
        <end position="531"/>
    </location>
</feature>
<evidence type="ECO:0000259" key="2">
    <source>
        <dbReference type="PROSITE" id="PS50090"/>
    </source>
</evidence>
<feature type="region of interest" description="Disordered" evidence="1">
    <location>
        <begin position="247"/>
        <end position="318"/>
    </location>
</feature>
<dbReference type="GeneID" id="62196885"/>
<feature type="compositionally biased region" description="Polar residues" evidence="1">
    <location>
        <begin position="413"/>
        <end position="430"/>
    </location>
</feature>
<reference evidence="4" key="1">
    <citation type="submission" date="2020-10" db="EMBL/GenBank/DDBJ databases">
        <authorList>
            <person name="Roach M.J.R."/>
        </authorList>
    </citation>
    <scope>NUCLEOTIDE SEQUENCE</scope>
    <source>
        <strain evidence="4">CBS 1945</strain>
    </source>
</reference>
<dbReference type="Proteomes" id="UP000662931">
    <property type="component" value="Chromosome 4"/>
</dbReference>
<proteinExistence type="predicted"/>
<dbReference type="AlphaFoldDB" id="A0A875S8V3"/>
<feature type="compositionally biased region" description="Polar residues" evidence="1">
    <location>
        <begin position="607"/>
        <end position="635"/>
    </location>
</feature>
<feature type="compositionally biased region" description="Basic and acidic residues" evidence="1">
    <location>
        <begin position="516"/>
        <end position="525"/>
    </location>
</feature>
<feature type="domain" description="Myb-like" evidence="2">
    <location>
        <begin position="45"/>
        <end position="113"/>
    </location>
</feature>
<evidence type="ECO:0000256" key="1">
    <source>
        <dbReference type="SAM" id="MobiDB-lite"/>
    </source>
</evidence>
<name>A0A875S8V3_EENNA</name>
<dbReference type="GO" id="GO:0005634">
    <property type="term" value="C:nucleus"/>
    <property type="evidence" value="ECO:0007669"/>
    <property type="project" value="TreeGrafter"/>
</dbReference>
<accession>A0A875S8V3</accession>
<organism evidence="4 5">
    <name type="scientific">Eeniella nana</name>
    <name type="common">Yeast</name>
    <name type="synonym">Brettanomyces nanus</name>
    <dbReference type="NCBI Taxonomy" id="13502"/>
    <lineage>
        <taxon>Eukaryota</taxon>
        <taxon>Fungi</taxon>
        <taxon>Dikarya</taxon>
        <taxon>Ascomycota</taxon>
        <taxon>Saccharomycotina</taxon>
        <taxon>Pichiomycetes</taxon>
        <taxon>Pichiales</taxon>
        <taxon>Pichiaceae</taxon>
        <taxon>Brettanomyces</taxon>
    </lineage>
</organism>
<evidence type="ECO:0000313" key="4">
    <source>
        <dbReference type="EMBL" id="QPG76099.1"/>
    </source>
</evidence>
<dbReference type="OrthoDB" id="2143914at2759"/>
<sequence length="705" mass="78385">MATSSPNKEKINASVPKPTHSILRKTNGGVIDHLALSESLGYHIFRKSKRRTWSITEDNILKDAVIDSFLENEHLEKYNKEDIKVEKINWSRISSKLPSRKPKECRKRWTSSLNPCLRKGKWTSGEDAQLITAYKQYGSSWQKVASEIHGRNEDQCAKRYTEVLNTSTEDRLKQWNMDEDLKLIHGVRKYGTKWRMISKTISGRPSLTCRNRWRRIMTDVGRNSASKDIMKAVGVLDSKGNPLFTFVSGDGNTDSDKREIKKRKADQDQSEVAFEEKSDHTVGSTSGFTHGVSVSGSPSYNSPTSTSSSSSTPAMNFMGHRITQPSRSYTEWRFALMNPRTNEEVSQFSGPIATQDLAHRLIELAKYNGVSLTIHQHIHHHYSPSSPVLDPQASVTRFSHFNYLPPLTEVPKLTSSSPENVGSPNSSHRTPGSAAGESSLLRLLNTDKAEYQGTVHDGSMTEDDPESSDLVPERQQLASSQQQQQQQQQQKQGREQDQVSSVLPVLHPALSSSRQISKDLPDVGFHHTRSNSANEKVNPIKFGRINGLKGYIDGVDSANGDDVDEEVDFWETLQSIAHPKPQSGRPVSQHHPLHYFEAAESGPFSPNGVNNQAVTSGNANEGTDASNGSTNQGRDNNTRAKVGTIENKFGDLYSNEVEEEEEMESYANQYGMYYNVFANKGGAASSKGPGTDNSSFGYVMPFNPS</sequence>
<feature type="compositionally biased region" description="Low complexity" evidence="1">
    <location>
        <begin position="293"/>
        <end position="313"/>
    </location>
</feature>
<dbReference type="SMART" id="SM00717">
    <property type="entry name" value="SANT"/>
    <property type="match status" value="3"/>
</dbReference>
<dbReference type="Pfam" id="PF00249">
    <property type="entry name" value="Myb_DNA-binding"/>
    <property type="match status" value="2"/>
</dbReference>
<feature type="region of interest" description="Disordered" evidence="1">
    <location>
        <begin position="1"/>
        <end position="20"/>
    </location>
</feature>
<dbReference type="InterPro" id="IPR009057">
    <property type="entry name" value="Homeodomain-like_sf"/>
</dbReference>
<dbReference type="EMBL" id="CP064815">
    <property type="protein sequence ID" value="QPG76099.1"/>
    <property type="molecule type" value="Genomic_DNA"/>
</dbReference>
<evidence type="ECO:0000259" key="3">
    <source>
        <dbReference type="PROSITE" id="PS51294"/>
    </source>
</evidence>
<dbReference type="PANTHER" id="PTHR45614">
    <property type="entry name" value="MYB PROTEIN-RELATED"/>
    <property type="match status" value="1"/>
</dbReference>
<dbReference type="InterPro" id="IPR017930">
    <property type="entry name" value="Myb_dom"/>
</dbReference>
<feature type="compositionally biased region" description="Low complexity" evidence="1">
    <location>
        <begin position="475"/>
        <end position="491"/>
    </location>
</feature>
<dbReference type="RefSeq" id="XP_038779664.1">
    <property type="nucleotide sequence ID" value="XM_038923736.1"/>
</dbReference>
<feature type="domain" description="HTH myb-type" evidence="3">
    <location>
        <begin position="114"/>
        <end position="168"/>
    </location>
</feature>
<dbReference type="InterPro" id="IPR001005">
    <property type="entry name" value="SANT/Myb"/>
</dbReference>
<dbReference type="KEGG" id="bnn:FOA43_003485"/>
<keyword evidence="5" id="KW-1185">Reference proteome</keyword>
<feature type="region of interest" description="Disordered" evidence="1">
    <location>
        <begin position="681"/>
        <end position="705"/>
    </location>
</feature>
<feature type="domain" description="Myb-like" evidence="2">
    <location>
        <begin position="167"/>
        <end position="217"/>
    </location>
</feature>
<dbReference type="SUPFAM" id="SSF46689">
    <property type="entry name" value="Homeodomain-like"/>
    <property type="match status" value="2"/>
</dbReference>
<dbReference type="GO" id="GO:0000981">
    <property type="term" value="F:DNA-binding transcription factor activity, RNA polymerase II-specific"/>
    <property type="evidence" value="ECO:0007669"/>
    <property type="project" value="TreeGrafter"/>
</dbReference>